<comment type="cofactor">
    <cofactor evidence="5">
        <name>Zn(2+)</name>
        <dbReference type="ChEBI" id="CHEBI:29105"/>
    </cofactor>
    <text evidence="5">Binds 1 zinc ion per subunit.</text>
</comment>
<dbReference type="GO" id="GO:0017136">
    <property type="term" value="F:histone deacetylase activity, NAD-dependent"/>
    <property type="evidence" value="ECO:0007669"/>
    <property type="project" value="TreeGrafter"/>
</dbReference>
<dbReference type="RefSeq" id="WP_062172511.1">
    <property type="nucleotide sequence ID" value="NZ_MSRG01000063.1"/>
</dbReference>
<comment type="catalytic activity">
    <reaction evidence="5">
        <text>N(6)-acetyl-L-lysyl-[protein] + NAD(+) + H2O = 2''-O-acetyl-ADP-D-ribose + nicotinamide + L-lysyl-[protein]</text>
        <dbReference type="Rhea" id="RHEA:43636"/>
        <dbReference type="Rhea" id="RHEA-COMP:9752"/>
        <dbReference type="Rhea" id="RHEA-COMP:10731"/>
        <dbReference type="ChEBI" id="CHEBI:15377"/>
        <dbReference type="ChEBI" id="CHEBI:17154"/>
        <dbReference type="ChEBI" id="CHEBI:29969"/>
        <dbReference type="ChEBI" id="CHEBI:57540"/>
        <dbReference type="ChEBI" id="CHEBI:61930"/>
        <dbReference type="ChEBI" id="CHEBI:83767"/>
        <dbReference type="EC" id="2.3.1.286"/>
    </reaction>
</comment>
<evidence type="ECO:0000256" key="1">
    <source>
        <dbReference type="ARBA" id="ARBA00022679"/>
    </source>
</evidence>
<evidence type="ECO:0000256" key="6">
    <source>
        <dbReference type="PROSITE-ProRule" id="PRU00236"/>
    </source>
</evidence>
<evidence type="ECO:0000313" key="9">
    <source>
        <dbReference type="Proteomes" id="UP000195221"/>
    </source>
</evidence>
<dbReference type="EC" id="2.3.1.286" evidence="5"/>
<dbReference type="InterPro" id="IPR050134">
    <property type="entry name" value="NAD-dep_sirtuin_deacylases"/>
</dbReference>
<evidence type="ECO:0000313" key="8">
    <source>
        <dbReference type="EMBL" id="OTP77075.1"/>
    </source>
</evidence>
<evidence type="ECO:0000256" key="5">
    <source>
        <dbReference type="HAMAP-Rule" id="MF_01967"/>
    </source>
</evidence>
<keyword evidence="4 5" id="KW-0520">NAD</keyword>
<feature type="binding site" evidence="5 6">
    <location>
        <position position="189"/>
    </location>
    <ligand>
        <name>Zn(2+)</name>
        <dbReference type="ChEBI" id="CHEBI:29105"/>
    </ligand>
</feature>
<dbReference type="InterPro" id="IPR026590">
    <property type="entry name" value="Ssirtuin_cat_dom"/>
</dbReference>
<dbReference type="NCBIfam" id="NF003738">
    <property type="entry name" value="PRK05333.1"/>
    <property type="match status" value="1"/>
</dbReference>
<feature type="binding site" evidence="5 6">
    <location>
        <position position="138"/>
    </location>
    <ligand>
        <name>Zn(2+)</name>
        <dbReference type="ChEBI" id="CHEBI:29105"/>
    </ligand>
</feature>
<dbReference type="HAMAP" id="MF_01967">
    <property type="entry name" value="Sirtuin_ClassII"/>
    <property type="match status" value="1"/>
</dbReference>
<dbReference type="Gene3D" id="3.40.50.1220">
    <property type="entry name" value="TPP-binding domain"/>
    <property type="match status" value="1"/>
</dbReference>
<dbReference type="InterPro" id="IPR003000">
    <property type="entry name" value="Sirtuin"/>
</dbReference>
<comment type="caution">
    <text evidence="5">Lacks conserved residue(s) required for the propagation of feature annotation.</text>
</comment>
<evidence type="ECO:0000259" key="7">
    <source>
        <dbReference type="PROSITE" id="PS50305"/>
    </source>
</evidence>
<keyword evidence="3 5" id="KW-0862">Zinc</keyword>
<dbReference type="AlphaFoldDB" id="A0A242N098"/>
<comment type="function">
    <text evidence="5">NAD-dependent protein deacetylase which modulates the activities of several enzymes which are inactive in their acetylated form.</text>
</comment>
<protein>
    <recommendedName>
        <fullName evidence="5">NAD-dependent protein deacetylase</fullName>
        <ecNumber evidence="5">2.3.1.286</ecNumber>
    </recommendedName>
    <alternativeName>
        <fullName evidence="5">Regulatory protein SIR2 homolog</fullName>
    </alternativeName>
</protein>
<dbReference type="EMBL" id="NBTZ01000033">
    <property type="protein sequence ID" value="OTP77075.1"/>
    <property type="molecule type" value="Genomic_DNA"/>
</dbReference>
<dbReference type="PANTHER" id="PTHR11085">
    <property type="entry name" value="NAD-DEPENDENT PROTEIN DEACYLASE SIRTUIN-5, MITOCHONDRIAL-RELATED"/>
    <property type="match status" value="1"/>
</dbReference>
<evidence type="ECO:0000256" key="3">
    <source>
        <dbReference type="ARBA" id="ARBA00022833"/>
    </source>
</evidence>
<dbReference type="InterPro" id="IPR026591">
    <property type="entry name" value="Sirtuin_cat_small_dom_sf"/>
</dbReference>
<feature type="active site" description="Proton acceptor" evidence="5 6">
    <location>
        <position position="127"/>
    </location>
</feature>
<dbReference type="SUPFAM" id="SSF52467">
    <property type="entry name" value="DHS-like NAD/FAD-binding domain"/>
    <property type="match status" value="1"/>
</dbReference>
<reference evidence="8 9" key="1">
    <citation type="submission" date="2017-03" db="EMBL/GenBank/DDBJ databases">
        <title>Genome analysis of strain PAMC 26577.</title>
        <authorList>
            <person name="Oh H.-M."/>
            <person name="Yang J.-A."/>
        </authorList>
    </citation>
    <scope>NUCLEOTIDE SEQUENCE [LARGE SCALE GENOMIC DNA]</scope>
    <source>
        <strain evidence="8 9">PAMC 26577</strain>
    </source>
</reference>
<comment type="similarity">
    <text evidence="5">Belongs to the sirtuin family. Class II subfamily.</text>
</comment>
<gene>
    <name evidence="5" type="primary">cobB</name>
    <name evidence="8" type="ORF">PAMC26577_08915</name>
</gene>
<keyword evidence="5" id="KW-0963">Cytoplasm</keyword>
<comment type="subcellular location">
    <subcellularLocation>
        <location evidence="5">Cytoplasm</location>
    </subcellularLocation>
</comment>
<dbReference type="Proteomes" id="UP000195221">
    <property type="component" value="Unassembled WGS sequence"/>
</dbReference>
<feature type="domain" description="Deacetylase sirtuin-type" evidence="7">
    <location>
        <begin position="6"/>
        <end position="284"/>
    </location>
</feature>
<keyword evidence="1 5" id="KW-0808">Transferase</keyword>
<accession>A0A242N098</accession>
<feature type="binding site" evidence="5">
    <location>
        <begin position="226"/>
        <end position="228"/>
    </location>
    <ligand>
        <name>NAD(+)</name>
        <dbReference type="ChEBI" id="CHEBI:57540"/>
    </ligand>
</feature>
<dbReference type="GO" id="GO:0005737">
    <property type="term" value="C:cytoplasm"/>
    <property type="evidence" value="ECO:0007669"/>
    <property type="project" value="UniProtKB-SubCell"/>
</dbReference>
<dbReference type="GO" id="GO:0008270">
    <property type="term" value="F:zinc ion binding"/>
    <property type="evidence" value="ECO:0007669"/>
    <property type="project" value="UniProtKB-UniRule"/>
</dbReference>
<organism evidence="8 9">
    <name type="scientific">Caballeronia sordidicola</name>
    <name type="common">Burkholderia sordidicola</name>
    <dbReference type="NCBI Taxonomy" id="196367"/>
    <lineage>
        <taxon>Bacteria</taxon>
        <taxon>Pseudomonadati</taxon>
        <taxon>Pseudomonadota</taxon>
        <taxon>Betaproteobacteria</taxon>
        <taxon>Burkholderiales</taxon>
        <taxon>Burkholderiaceae</taxon>
        <taxon>Caballeronia</taxon>
    </lineage>
</organism>
<feature type="binding site" evidence="5 6">
    <location>
        <position position="135"/>
    </location>
    <ligand>
        <name>Zn(2+)</name>
        <dbReference type="ChEBI" id="CHEBI:29105"/>
    </ligand>
</feature>
<feature type="binding site" evidence="5">
    <location>
        <begin position="109"/>
        <end position="112"/>
    </location>
    <ligand>
        <name>NAD(+)</name>
        <dbReference type="ChEBI" id="CHEBI:57540"/>
    </ligand>
</feature>
<dbReference type="PANTHER" id="PTHR11085:SF10">
    <property type="entry name" value="NAD-DEPENDENT PROTEIN DEACYLASE SIRTUIN-5, MITOCHONDRIAL-RELATED"/>
    <property type="match status" value="1"/>
</dbReference>
<dbReference type="GO" id="GO:0070403">
    <property type="term" value="F:NAD+ binding"/>
    <property type="evidence" value="ECO:0007669"/>
    <property type="project" value="UniProtKB-UniRule"/>
</dbReference>
<dbReference type="PROSITE" id="PS50305">
    <property type="entry name" value="SIRTUIN"/>
    <property type="match status" value="1"/>
</dbReference>
<feature type="binding site" evidence="5">
    <location>
        <position position="270"/>
    </location>
    <ligand>
        <name>NAD(+)</name>
        <dbReference type="ChEBI" id="CHEBI:57540"/>
    </ligand>
</feature>
<sequence>MNTPFPSASSALSNPLLEFVERYPQLFVLTGAGISTESGIPCYRDKEGQRTGRAPILLKDFLGSEFARKRYWARSMIGWPMLAGAAPNAAHLAVARLERLGVFERLVTQNVDGLHTSAGNTHVIELHGNIGRVRCMTCGDETPRAALQQRLIADNPGFVGLAALPVADGDAQLEGYDFNAVQVPPCTRCGGMLKPDVVFFGEGVPRTRVDAAAAALDQADAMLVLGSSLMVYSGFRFCEWAARAGKPIAAVNLGHTRADALLQFKVEAQCGPVLSGLADALEGNR</sequence>
<feature type="binding site" evidence="5">
    <location>
        <begin position="252"/>
        <end position="254"/>
    </location>
    <ligand>
        <name>NAD(+)</name>
        <dbReference type="ChEBI" id="CHEBI:57540"/>
    </ligand>
</feature>
<dbReference type="Gene3D" id="3.30.1600.10">
    <property type="entry name" value="SIR2/SIRT2 'Small Domain"/>
    <property type="match status" value="1"/>
</dbReference>
<evidence type="ECO:0000256" key="4">
    <source>
        <dbReference type="ARBA" id="ARBA00023027"/>
    </source>
</evidence>
<name>A0A242N098_CABSO</name>
<feature type="binding site" evidence="5 6">
    <location>
        <position position="186"/>
    </location>
    <ligand>
        <name>Zn(2+)</name>
        <dbReference type="ChEBI" id="CHEBI:29105"/>
    </ligand>
</feature>
<dbReference type="InterPro" id="IPR026587">
    <property type="entry name" value="Sirtuin_class_II"/>
</dbReference>
<dbReference type="Pfam" id="PF02146">
    <property type="entry name" value="SIR2"/>
    <property type="match status" value="1"/>
</dbReference>
<evidence type="ECO:0000256" key="2">
    <source>
        <dbReference type="ARBA" id="ARBA00022723"/>
    </source>
</evidence>
<comment type="caution">
    <text evidence="8">The sequence shown here is derived from an EMBL/GenBank/DDBJ whole genome shotgun (WGS) entry which is preliminary data.</text>
</comment>
<dbReference type="InterPro" id="IPR029035">
    <property type="entry name" value="DHS-like_NAD/FAD-binding_dom"/>
</dbReference>
<proteinExistence type="inferred from homology"/>
<keyword evidence="2 5" id="KW-0479">Metal-binding</keyword>